<name>A0A5J4U6R2_9EUKA</name>
<sequence>MAEKQKDKDKIKYTEWKGVEQDINCVNFRQFVVRDDRGFIQLADGLRITVPFKRQKVTKYFTENPSREDRAATHYKSWKEEDKPADGYRYFIKYYLSPFLNECGYTVAQVYSVIGGRILKGIIAP</sequence>
<accession>A0A5J4U6R2</accession>
<comment type="caution">
    <text evidence="1">The sequence shown here is derived from an EMBL/GenBank/DDBJ whole genome shotgun (WGS) entry which is preliminary data.</text>
</comment>
<evidence type="ECO:0000313" key="2">
    <source>
        <dbReference type="Proteomes" id="UP000324800"/>
    </source>
</evidence>
<protein>
    <submittedName>
        <fullName evidence="1">Uncharacterized protein</fullName>
    </submittedName>
</protein>
<reference evidence="1 2" key="1">
    <citation type="submission" date="2019-03" db="EMBL/GenBank/DDBJ databases">
        <title>Single cell metagenomics reveals metabolic interactions within the superorganism composed of flagellate Streblomastix strix and complex community of Bacteroidetes bacteria on its surface.</title>
        <authorList>
            <person name="Treitli S.C."/>
            <person name="Kolisko M."/>
            <person name="Husnik F."/>
            <person name="Keeling P."/>
            <person name="Hampl V."/>
        </authorList>
    </citation>
    <scope>NUCLEOTIDE SEQUENCE [LARGE SCALE GENOMIC DNA]</scope>
    <source>
        <strain evidence="1">ST1C</strain>
    </source>
</reference>
<proteinExistence type="predicted"/>
<dbReference type="Proteomes" id="UP000324800">
    <property type="component" value="Unassembled WGS sequence"/>
</dbReference>
<dbReference type="EMBL" id="SNRW01019538">
    <property type="protein sequence ID" value="KAA6366287.1"/>
    <property type="molecule type" value="Genomic_DNA"/>
</dbReference>
<organism evidence="1 2">
    <name type="scientific">Streblomastix strix</name>
    <dbReference type="NCBI Taxonomy" id="222440"/>
    <lineage>
        <taxon>Eukaryota</taxon>
        <taxon>Metamonada</taxon>
        <taxon>Preaxostyla</taxon>
        <taxon>Oxymonadida</taxon>
        <taxon>Streblomastigidae</taxon>
        <taxon>Streblomastix</taxon>
    </lineage>
</organism>
<evidence type="ECO:0000313" key="1">
    <source>
        <dbReference type="EMBL" id="KAA6366287.1"/>
    </source>
</evidence>
<gene>
    <name evidence="1" type="ORF">EZS28_038186</name>
</gene>
<dbReference type="AlphaFoldDB" id="A0A5J4U6R2"/>